<evidence type="ECO:0000256" key="4">
    <source>
        <dbReference type="ARBA" id="ARBA00023163"/>
    </source>
</evidence>
<dbReference type="Pfam" id="PF00126">
    <property type="entry name" value="HTH_1"/>
    <property type="match status" value="1"/>
</dbReference>
<evidence type="ECO:0000313" key="8">
    <source>
        <dbReference type="Proteomes" id="UP000237632"/>
    </source>
</evidence>
<proteinExistence type="inferred from homology"/>
<dbReference type="Gene3D" id="3.40.190.10">
    <property type="entry name" value="Periplasmic binding protein-like II"/>
    <property type="match status" value="2"/>
</dbReference>
<keyword evidence="9" id="KW-1185">Reference proteome</keyword>
<dbReference type="SUPFAM" id="SSF46785">
    <property type="entry name" value="Winged helix' DNA-binding domain"/>
    <property type="match status" value="1"/>
</dbReference>
<keyword evidence="3" id="KW-0238">DNA-binding</keyword>
<accession>A0A105GXD7</accession>
<comment type="caution">
    <text evidence="7">The sequence shown here is derived from an EMBL/GenBank/DDBJ whole genome shotgun (WGS) entry which is preliminary data.</text>
</comment>
<evidence type="ECO:0000256" key="2">
    <source>
        <dbReference type="ARBA" id="ARBA00023015"/>
    </source>
</evidence>
<dbReference type="Gene3D" id="1.10.10.10">
    <property type="entry name" value="Winged helix-like DNA-binding domain superfamily/Winged helix DNA-binding domain"/>
    <property type="match status" value="1"/>
</dbReference>
<evidence type="ECO:0000313" key="7">
    <source>
        <dbReference type="EMBL" id="PRH43017.1"/>
    </source>
</evidence>
<dbReference type="EMBL" id="PVHK01000047">
    <property type="protein sequence ID" value="PRH43017.1"/>
    <property type="molecule type" value="Genomic_DNA"/>
</dbReference>
<dbReference type="InterPro" id="IPR005119">
    <property type="entry name" value="LysR_subst-bd"/>
</dbReference>
<dbReference type="CDD" id="cd08421">
    <property type="entry name" value="PBP2_LTTR_like_1"/>
    <property type="match status" value="1"/>
</dbReference>
<reference evidence="6 9" key="2">
    <citation type="submission" date="2020-11" db="EMBL/GenBank/DDBJ databases">
        <title>Enhanced detection system for hospital associated transmission using whole genome sequencing surveillance.</title>
        <authorList>
            <person name="Harrison L.H."/>
            <person name="Van Tyne D."/>
            <person name="Marsh J.W."/>
            <person name="Griffith M.P."/>
            <person name="Snyder D.J."/>
            <person name="Cooper V.S."/>
            <person name="Mustapha M."/>
        </authorList>
    </citation>
    <scope>NUCLEOTIDE SEQUENCE [LARGE SCALE GENOMIC DNA]</scope>
    <source>
        <strain evidence="6 9">BC00020</strain>
    </source>
</reference>
<name>A0A105GXD7_BURVI</name>
<evidence type="ECO:0000256" key="3">
    <source>
        <dbReference type="ARBA" id="ARBA00023125"/>
    </source>
</evidence>
<dbReference type="RefSeq" id="WP_046423698.1">
    <property type="nucleotide sequence ID" value="NZ_CADFEG010000003.1"/>
</dbReference>
<evidence type="ECO:0000313" key="9">
    <source>
        <dbReference type="Proteomes" id="UP000808215"/>
    </source>
</evidence>
<keyword evidence="4" id="KW-0804">Transcription</keyword>
<dbReference type="GO" id="GO:0005829">
    <property type="term" value="C:cytosol"/>
    <property type="evidence" value="ECO:0007669"/>
    <property type="project" value="TreeGrafter"/>
</dbReference>
<comment type="similarity">
    <text evidence="1">Belongs to the LysR transcriptional regulatory family.</text>
</comment>
<dbReference type="EMBL" id="JADVKH010000045">
    <property type="protein sequence ID" value="MBJ9689269.1"/>
    <property type="molecule type" value="Genomic_DNA"/>
</dbReference>
<dbReference type="InterPro" id="IPR050950">
    <property type="entry name" value="HTH-type_LysR_regulators"/>
</dbReference>
<dbReference type="Proteomes" id="UP000808215">
    <property type="component" value="Unassembled WGS sequence"/>
</dbReference>
<dbReference type="InterPro" id="IPR036388">
    <property type="entry name" value="WH-like_DNA-bd_sf"/>
</dbReference>
<evidence type="ECO:0000313" key="6">
    <source>
        <dbReference type="EMBL" id="MBJ9689269.1"/>
    </source>
</evidence>
<dbReference type="PANTHER" id="PTHR30419:SF2">
    <property type="entry name" value="LYSR FAMILY TRANSCRIPTIONAL REGULATOR"/>
    <property type="match status" value="1"/>
</dbReference>
<evidence type="ECO:0000259" key="5">
    <source>
        <dbReference type="PROSITE" id="PS50931"/>
    </source>
</evidence>
<dbReference type="GO" id="GO:0003700">
    <property type="term" value="F:DNA-binding transcription factor activity"/>
    <property type="evidence" value="ECO:0007669"/>
    <property type="project" value="InterPro"/>
</dbReference>
<evidence type="ECO:0000256" key="1">
    <source>
        <dbReference type="ARBA" id="ARBA00009437"/>
    </source>
</evidence>
<dbReference type="Pfam" id="PF03466">
    <property type="entry name" value="LysR_substrate"/>
    <property type="match status" value="1"/>
</dbReference>
<dbReference type="GO" id="GO:0003677">
    <property type="term" value="F:DNA binding"/>
    <property type="evidence" value="ECO:0007669"/>
    <property type="project" value="UniProtKB-KW"/>
</dbReference>
<dbReference type="SUPFAM" id="SSF53850">
    <property type="entry name" value="Periplasmic binding protein-like II"/>
    <property type="match status" value="1"/>
</dbReference>
<dbReference type="AlphaFoldDB" id="A0A105GXD7"/>
<sequence length="296" mass="31900">MSYDLTDLKVFVAVAEEGNVSRGAERCHLAPSSASLRVKNLEDSVGVTLLSRHPRGVALTAAGQVLVEHARRCLAQLDQMRSDLLPFAEGLTGHVTVFANNNAISSHLPDDLARFFAAFPSVRITLEERLSHDIVGAVVAGRADVGVVALESEHSALRFVPYKKDQLVLLAPVTHALARQSEVSFAACLGQPFISLQSGAALHTFLVNHAAALDGRLDIRVQVSGYRAIARLVSSGAGIGIVPRTAIESSDEGKVAVIPLIEPWSQRNLHVCVQRNPAEKNLYRDKLISMLCHPSE</sequence>
<dbReference type="Proteomes" id="UP000237632">
    <property type="component" value="Unassembled WGS sequence"/>
</dbReference>
<dbReference type="InterPro" id="IPR000847">
    <property type="entry name" value="LysR_HTH_N"/>
</dbReference>
<dbReference type="InterPro" id="IPR036390">
    <property type="entry name" value="WH_DNA-bd_sf"/>
</dbReference>
<protein>
    <submittedName>
        <fullName evidence="7">LysR family transcriptional regulator</fullName>
    </submittedName>
</protein>
<dbReference type="PROSITE" id="PS50931">
    <property type="entry name" value="HTH_LYSR"/>
    <property type="match status" value="1"/>
</dbReference>
<gene>
    <name evidence="7" type="ORF">C6T65_07330</name>
    <name evidence="6" type="ORF">I5589_19515</name>
</gene>
<keyword evidence="2" id="KW-0805">Transcription regulation</keyword>
<feature type="domain" description="HTH lysR-type" evidence="5">
    <location>
        <begin position="1"/>
        <end position="60"/>
    </location>
</feature>
<dbReference type="FunFam" id="1.10.10.10:FF:000001">
    <property type="entry name" value="LysR family transcriptional regulator"/>
    <property type="match status" value="1"/>
</dbReference>
<organism evidence="7 8">
    <name type="scientific">Burkholderia vietnamiensis</name>
    <dbReference type="NCBI Taxonomy" id="60552"/>
    <lineage>
        <taxon>Bacteria</taxon>
        <taxon>Pseudomonadati</taxon>
        <taxon>Pseudomonadota</taxon>
        <taxon>Betaproteobacteria</taxon>
        <taxon>Burkholderiales</taxon>
        <taxon>Burkholderiaceae</taxon>
        <taxon>Burkholderia</taxon>
        <taxon>Burkholderia cepacia complex</taxon>
    </lineage>
</organism>
<dbReference type="PANTHER" id="PTHR30419">
    <property type="entry name" value="HTH-TYPE TRANSCRIPTIONAL REGULATOR YBHD"/>
    <property type="match status" value="1"/>
</dbReference>
<reference evidence="7 8" key="1">
    <citation type="submission" date="2018-03" db="EMBL/GenBank/DDBJ databases">
        <authorList>
            <person name="Nguyen K."/>
            <person name="Fouts D."/>
            <person name="Sutton G."/>
        </authorList>
    </citation>
    <scope>NUCLEOTIDE SEQUENCE [LARGE SCALE GENOMIC DNA]</scope>
    <source>
        <strain evidence="7 8">AU3578</strain>
    </source>
</reference>